<protein>
    <submittedName>
        <fullName evidence="3">Uncharacterized protein</fullName>
    </submittedName>
</protein>
<accession>A0A507CIM2</accession>
<feature type="coiled-coil region" evidence="1">
    <location>
        <begin position="377"/>
        <end position="404"/>
    </location>
</feature>
<comment type="caution">
    <text evidence="3">The sequence shown here is derived from an EMBL/GenBank/DDBJ whole genome shotgun (WGS) entry which is preliminary data.</text>
</comment>
<evidence type="ECO:0000313" key="4">
    <source>
        <dbReference type="Proteomes" id="UP000319731"/>
    </source>
</evidence>
<organism evidence="3 4">
    <name type="scientific">Synchytrium microbalum</name>
    <dbReference type="NCBI Taxonomy" id="1806994"/>
    <lineage>
        <taxon>Eukaryota</taxon>
        <taxon>Fungi</taxon>
        <taxon>Fungi incertae sedis</taxon>
        <taxon>Chytridiomycota</taxon>
        <taxon>Chytridiomycota incertae sedis</taxon>
        <taxon>Chytridiomycetes</taxon>
        <taxon>Synchytriales</taxon>
        <taxon>Synchytriaceae</taxon>
        <taxon>Synchytrium</taxon>
    </lineage>
</organism>
<evidence type="ECO:0000256" key="1">
    <source>
        <dbReference type="SAM" id="Coils"/>
    </source>
</evidence>
<dbReference type="OrthoDB" id="9451547at2759"/>
<dbReference type="Proteomes" id="UP000319731">
    <property type="component" value="Unassembled WGS sequence"/>
</dbReference>
<feature type="coiled-coil region" evidence="1">
    <location>
        <begin position="245"/>
        <end position="293"/>
    </location>
</feature>
<evidence type="ECO:0000313" key="3">
    <source>
        <dbReference type="EMBL" id="TPX37575.1"/>
    </source>
</evidence>
<feature type="region of interest" description="Disordered" evidence="2">
    <location>
        <begin position="1"/>
        <end position="41"/>
    </location>
</feature>
<dbReference type="STRING" id="1806994.A0A507CIM2"/>
<gene>
    <name evidence="3" type="ORF">SmJEL517_g00679</name>
</gene>
<keyword evidence="4" id="KW-1185">Reference proteome</keyword>
<feature type="region of interest" description="Disordered" evidence="2">
    <location>
        <begin position="579"/>
        <end position="619"/>
    </location>
</feature>
<feature type="compositionally biased region" description="Low complexity" evidence="2">
    <location>
        <begin position="594"/>
        <end position="612"/>
    </location>
</feature>
<name>A0A507CIM2_9FUNG</name>
<sequence length="641" mass="71948">MLASNRKEKQISAVNLHRLDENDIAPSPSRSSKRESSASLADDIGSLSNSELVERLVEAYQRLTETEENLVLAAQYGNDLLTQNGILKERLNASLSAADPTITHRVFKSQLDPADAKHIEDIEKSNVELNSKLERLQHDLEVANHRGDREARKGLEHVEGSKRHLEAATRRIAELEEERKEWLRERTGLVRSRRDSVAPIKDFDAERRELLQRVDELEESICQLSTNLEQSQTSLAQTERNCHLFETKSAELEALLQEYREYREDAERATEQVACLSQQLEQAHDIIDELKSVKSDGTQPLDQTGEDEGSRTLFGEVDSKRRELEEKHVMLARRHQGLMKAHEGAISQQERMRMHLARLAQIASANGTVSSAGEDKYTVMQRALAQSEAECRDLRDRVAALERAKDSPLSLQSDDSAQDEVVQLLRLHVTQLKHQCRQARKASQTSDLLRVSEMERARSLESSLVAKNAELQRATAGAVRLGFELDAAKAKIKLLLSTREEVVHVLVVGGKDKWHRATQTEVIPSHVEGEKEGTVREEDSTVQNEVSLDHDDNHPLDESIDISLWPETSNTPEEVAIPSSTATSSTYVNSPAVSPSRIIPIRPDTPTTPRSSVFSPMKDMPKHVQVHVESGRTQVGECAQQ</sequence>
<reference evidence="3 4" key="1">
    <citation type="journal article" date="2019" name="Sci. Rep.">
        <title>Comparative genomics of chytrid fungi reveal insights into the obligate biotrophic and pathogenic lifestyle of Synchytrium endobioticum.</title>
        <authorList>
            <person name="van de Vossenberg B.T.L.H."/>
            <person name="Warris S."/>
            <person name="Nguyen H.D.T."/>
            <person name="van Gent-Pelzer M.P.E."/>
            <person name="Joly D.L."/>
            <person name="van de Geest H.C."/>
            <person name="Bonants P.J.M."/>
            <person name="Smith D.S."/>
            <person name="Levesque C.A."/>
            <person name="van der Lee T.A.J."/>
        </authorList>
    </citation>
    <scope>NUCLEOTIDE SEQUENCE [LARGE SCALE GENOMIC DNA]</scope>
    <source>
        <strain evidence="3 4">JEL517</strain>
    </source>
</reference>
<dbReference type="RefSeq" id="XP_031027486.1">
    <property type="nucleotide sequence ID" value="XM_031166608.1"/>
</dbReference>
<proteinExistence type="predicted"/>
<feature type="compositionally biased region" description="Polar residues" evidence="2">
    <location>
        <begin position="579"/>
        <end position="593"/>
    </location>
</feature>
<feature type="compositionally biased region" description="Basic and acidic residues" evidence="2">
    <location>
        <begin position="1"/>
        <end position="10"/>
    </location>
</feature>
<dbReference type="AlphaFoldDB" id="A0A507CIM2"/>
<feature type="region of interest" description="Disordered" evidence="2">
    <location>
        <begin position="293"/>
        <end position="319"/>
    </location>
</feature>
<keyword evidence="1" id="KW-0175">Coiled coil</keyword>
<feature type="coiled-coil region" evidence="1">
    <location>
        <begin position="119"/>
        <end position="220"/>
    </location>
</feature>
<evidence type="ECO:0000256" key="2">
    <source>
        <dbReference type="SAM" id="MobiDB-lite"/>
    </source>
</evidence>
<dbReference type="EMBL" id="QEAO01000002">
    <property type="protein sequence ID" value="TPX37575.1"/>
    <property type="molecule type" value="Genomic_DNA"/>
</dbReference>
<dbReference type="GeneID" id="42001905"/>